<evidence type="ECO:0000313" key="7">
    <source>
        <dbReference type="Proteomes" id="UP001489004"/>
    </source>
</evidence>
<dbReference type="Gene3D" id="3.40.50.150">
    <property type="entry name" value="Vaccinia Virus protein VP39"/>
    <property type="match status" value="1"/>
</dbReference>
<dbReference type="Pfam" id="PF08100">
    <property type="entry name" value="Dimerisation"/>
    <property type="match status" value="1"/>
</dbReference>
<keyword evidence="1" id="KW-0489">Methyltransferase</keyword>
<dbReference type="PROSITE" id="PS51683">
    <property type="entry name" value="SAM_OMT_II"/>
    <property type="match status" value="1"/>
</dbReference>
<dbReference type="PIRSF" id="PIRSF005739">
    <property type="entry name" value="O-mtase"/>
    <property type="match status" value="1"/>
</dbReference>
<keyword evidence="3" id="KW-0949">S-adenosyl-L-methionine</keyword>
<dbReference type="GO" id="GO:0008171">
    <property type="term" value="F:O-methyltransferase activity"/>
    <property type="evidence" value="ECO:0007669"/>
    <property type="project" value="InterPro"/>
</dbReference>
<dbReference type="InterPro" id="IPR029063">
    <property type="entry name" value="SAM-dependent_MTases_sf"/>
</dbReference>
<evidence type="ECO:0000259" key="4">
    <source>
        <dbReference type="Pfam" id="PF00891"/>
    </source>
</evidence>
<keyword evidence="7" id="KW-1185">Reference proteome</keyword>
<dbReference type="InterPro" id="IPR016461">
    <property type="entry name" value="COMT-like"/>
</dbReference>
<dbReference type="InterPro" id="IPR012967">
    <property type="entry name" value="COMT_dimerisation"/>
</dbReference>
<gene>
    <name evidence="6" type="ORF">WJX72_009378</name>
</gene>
<dbReference type="PANTHER" id="PTHR43712">
    <property type="entry name" value="PUTATIVE (AFU_ORTHOLOGUE AFUA_4G14580)-RELATED"/>
    <property type="match status" value="1"/>
</dbReference>
<accession>A0AAW1QGH6</accession>
<dbReference type="Gene3D" id="1.10.10.10">
    <property type="entry name" value="Winged helix-like DNA-binding domain superfamily/Winged helix DNA-binding domain"/>
    <property type="match status" value="1"/>
</dbReference>
<dbReference type="InterPro" id="IPR001077">
    <property type="entry name" value="COMT_C"/>
</dbReference>
<feature type="domain" description="O-methyltransferase dimerisation" evidence="5">
    <location>
        <begin position="19"/>
        <end position="84"/>
    </location>
</feature>
<feature type="domain" description="O-methyltransferase C-terminal" evidence="4">
    <location>
        <begin position="123"/>
        <end position="353"/>
    </location>
</feature>
<dbReference type="SUPFAM" id="SSF46785">
    <property type="entry name" value="Winged helix' DNA-binding domain"/>
    <property type="match status" value="1"/>
</dbReference>
<evidence type="ECO:0000259" key="5">
    <source>
        <dbReference type="Pfam" id="PF08100"/>
    </source>
</evidence>
<dbReference type="GO" id="GO:0032259">
    <property type="term" value="P:methylation"/>
    <property type="evidence" value="ECO:0007669"/>
    <property type="project" value="UniProtKB-KW"/>
</dbReference>
<sequence length="373" mass="40811">MAPATQSGTEDFGAIAKVWQAIQGHWLSACLGVLVDLRIPDVLAQESGPIGLEELAPKAGVSKKGQDHLYKVLRVLAQWDLLDELPGRKFVANRATKQLVRGDEPSLGHMVAHQINKPKWEAWKLLPEAVQSGETAFCLAHGGENMYQWGERKENADFSAEFMKSMTYFTNLSLKGGEVTLEAAYDWPACTSIMDVGGGRGELLSRCMSYGRDCKGILFDRSYVIDGVDVGKTFQAKGVNKELLSMIVGDVMEPFPEAVKAAQLDTIIMKHFLSAFSDADAQTIIKHCSQVLPDSAKILLLQTLVPEPGDKDHNVCADGVAPGLFAIEILAQCPGGAWRTLSEWETIFASQKFKLDAAKAVGGNMHMMIWSRQ</sequence>
<evidence type="ECO:0000256" key="2">
    <source>
        <dbReference type="ARBA" id="ARBA00022679"/>
    </source>
</evidence>
<dbReference type="Proteomes" id="UP001489004">
    <property type="component" value="Unassembled WGS sequence"/>
</dbReference>
<keyword evidence="2" id="KW-0808">Transferase</keyword>
<dbReference type="EMBL" id="JALJOR010000003">
    <property type="protein sequence ID" value="KAK9820356.1"/>
    <property type="molecule type" value="Genomic_DNA"/>
</dbReference>
<name>A0AAW1QGH6_9CHLO</name>
<evidence type="ECO:0000256" key="3">
    <source>
        <dbReference type="ARBA" id="ARBA00022691"/>
    </source>
</evidence>
<dbReference type="SUPFAM" id="SSF53335">
    <property type="entry name" value="S-adenosyl-L-methionine-dependent methyltransferases"/>
    <property type="match status" value="1"/>
</dbReference>
<dbReference type="GO" id="GO:0046983">
    <property type="term" value="F:protein dimerization activity"/>
    <property type="evidence" value="ECO:0007669"/>
    <property type="project" value="InterPro"/>
</dbReference>
<proteinExistence type="predicted"/>
<reference evidence="6 7" key="1">
    <citation type="journal article" date="2024" name="Nat. Commun.">
        <title>Phylogenomics reveals the evolutionary origins of lichenization in chlorophyte algae.</title>
        <authorList>
            <person name="Puginier C."/>
            <person name="Libourel C."/>
            <person name="Otte J."/>
            <person name="Skaloud P."/>
            <person name="Haon M."/>
            <person name="Grisel S."/>
            <person name="Petersen M."/>
            <person name="Berrin J.G."/>
            <person name="Delaux P.M."/>
            <person name="Dal Grande F."/>
            <person name="Keller J."/>
        </authorList>
    </citation>
    <scope>NUCLEOTIDE SEQUENCE [LARGE SCALE GENOMIC DNA]</scope>
    <source>
        <strain evidence="6 7">SAG 2043</strain>
    </source>
</reference>
<dbReference type="InterPro" id="IPR036390">
    <property type="entry name" value="WH_DNA-bd_sf"/>
</dbReference>
<evidence type="ECO:0000313" key="6">
    <source>
        <dbReference type="EMBL" id="KAK9820356.1"/>
    </source>
</evidence>
<evidence type="ECO:0000256" key="1">
    <source>
        <dbReference type="ARBA" id="ARBA00022603"/>
    </source>
</evidence>
<dbReference type="PANTHER" id="PTHR43712:SF2">
    <property type="entry name" value="O-METHYLTRANSFERASE CICE"/>
    <property type="match status" value="1"/>
</dbReference>
<organism evidence="6 7">
    <name type="scientific">[Myrmecia] bisecta</name>
    <dbReference type="NCBI Taxonomy" id="41462"/>
    <lineage>
        <taxon>Eukaryota</taxon>
        <taxon>Viridiplantae</taxon>
        <taxon>Chlorophyta</taxon>
        <taxon>core chlorophytes</taxon>
        <taxon>Trebouxiophyceae</taxon>
        <taxon>Trebouxiales</taxon>
        <taxon>Trebouxiaceae</taxon>
        <taxon>Myrmecia</taxon>
    </lineage>
</organism>
<comment type="caution">
    <text evidence="6">The sequence shown here is derived from an EMBL/GenBank/DDBJ whole genome shotgun (WGS) entry which is preliminary data.</text>
</comment>
<dbReference type="InterPro" id="IPR036388">
    <property type="entry name" value="WH-like_DNA-bd_sf"/>
</dbReference>
<protein>
    <submittedName>
        <fullName evidence="6">Uncharacterized protein</fullName>
    </submittedName>
</protein>
<dbReference type="AlphaFoldDB" id="A0AAW1QGH6"/>
<dbReference type="Pfam" id="PF00891">
    <property type="entry name" value="Methyltransf_2"/>
    <property type="match status" value="1"/>
</dbReference>